<dbReference type="AlphaFoldDB" id="A0A0A9EGH4"/>
<organism evidence="2">
    <name type="scientific">Arundo donax</name>
    <name type="common">Giant reed</name>
    <name type="synonym">Donax arundinaceus</name>
    <dbReference type="NCBI Taxonomy" id="35708"/>
    <lineage>
        <taxon>Eukaryota</taxon>
        <taxon>Viridiplantae</taxon>
        <taxon>Streptophyta</taxon>
        <taxon>Embryophyta</taxon>
        <taxon>Tracheophyta</taxon>
        <taxon>Spermatophyta</taxon>
        <taxon>Magnoliopsida</taxon>
        <taxon>Liliopsida</taxon>
        <taxon>Poales</taxon>
        <taxon>Poaceae</taxon>
        <taxon>PACMAD clade</taxon>
        <taxon>Arundinoideae</taxon>
        <taxon>Arundineae</taxon>
        <taxon>Arundo</taxon>
    </lineage>
</organism>
<dbReference type="InterPro" id="IPR001627">
    <property type="entry name" value="Semap_dom"/>
</dbReference>
<dbReference type="PROSITE" id="PS51004">
    <property type="entry name" value="SEMA"/>
    <property type="match status" value="1"/>
</dbReference>
<name>A0A0A9EGH4_ARUDO</name>
<reference evidence="2" key="1">
    <citation type="submission" date="2014-09" db="EMBL/GenBank/DDBJ databases">
        <authorList>
            <person name="Magalhaes I.L.F."/>
            <person name="Oliveira U."/>
            <person name="Santos F.R."/>
            <person name="Vidigal T.H.D.A."/>
            <person name="Brescovit A.D."/>
            <person name="Santos A.J."/>
        </authorList>
    </citation>
    <scope>NUCLEOTIDE SEQUENCE</scope>
    <source>
        <tissue evidence="2">Shoot tissue taken approximately 20 cm above the soil surface</tissue>
    </source>
</reference>
<dbReference type="EMBL" id="GBRH01198724">
    <property type="protein sequence ID" value="JAD99171.1"/>
    <property type="molecule type" value="Transcribed_RNA"/>
</dbReference>
<proteinExistence type="predicted"/>
<sequence>MMFQLFMTCGNSTCFWRNRASASSTCLYRQSDIRSIWNPTKSTSNP</sequence>
<feature type="domain" description="Sema" evidence="1">
    <location>
        <begin position="1"/>
        <end position="46"/>
    </location>
</feature>
<evidence type="ECO:0000259" key="1">
    <source>
        <dbReference type="PROSITE" id="PS51004"/>
    </source>
</evidence>
<evidence type="ECO:0000313" key="2">
    <source>
        <dbReference type="EMBL" id="JAD99171.1"/>
    </source>
</evidence>
<protein>
    <recommendedName>
        <fullName evidence="1">Sema domain-containing protein</fullName>
    </recommendedName>
</protein>
<reference evidence="2" key="2">
    <citation type="journal article" date="2015" name="Data Brief">
        <title>Shoot transcriptome of the giant reed, Arundo donax.</title>
        <authorList>
            <person name="Barrero R.A."/>
            <person name="Guerrero F.D."/>
            <person name="Moolhuijzen P."/>
            <person name="Goolsby J.A."/>
            <person name="Tidwell J."/>
            <person name="Bellgard S.E."/>
            <person name="Bellgard M.I."/>
        </authorList>
    </citation>
    <scope>NUCLEOTIDE SEQUENCE</scope>
    <source>
        <tissue evidence="2">Shoot tissue taken approximately 20 cm above the soil surface</tissue>
    </source>
</reference>
<accession>A0A0A9EGH4</accession>